<dbReference type="Proteomes" id="UP001347796">
    <property type="component" value="Unassembled WGS sequence"/>
</dbReference>
<keyword evidence="3" id="KW-1185">Reference proteome</keyword>
<proteinExistence type="predicted"/>
<evidence type="ECO:0000313" key="2">
    <source>
        <dbReference type="EMBL" id="KAK6195532.1"/>
    </source>
</evidence>
<dbReference type="EMBL" id="JAZGQO010000001">
    <property type="protein sequence ID" value="KAK6195532.1"/>
    <property type="molecule type" value="Genomic_DNA"/>
</dbReference>
<feature type="chain" id="PRO_5043001423" evidence="1">
    <location>
        <begin position="24"/>
        <end position="186"/>
    </location>
</feature>
<dbReference type="AlphaFoldDB" id="A0AAN8KHL1"/>
<sequence length="186" mass="21407">MVTSQIHLGCLLSISCFFATTVAAPVDISNQEEVKVQNICKADFVEKFFRLLSGPVGREAEALVASVLKLLSENDRVHLQSSFPNSKHPNMDDSMSREVIKRLQPKFNPTGWRRKRDATQSRQWNRYINSLYNTLEKDSDQNEKESVMSTPSWPKRSPWVPGRPYRYFGGAFKLKRKPLKFNPTGW</sequence>
<evidence type="ECO:0000256" key="1">
    <source>
        <dbReference type="SAM" id="SignalP"/>
    </source>
</evidence>
<reference evidence="2 3" key="1">
    <citation type="submission" date="2024-01" db="EMBL/GenBank/DDBJ databases">
        <title>The genome of the rayed Mediterranean limpet Patella caerulea (Linnaeus, 1758).</title>
        <authorList>
            <person name="Anh-Thu Weber A."/>
            <person name="Halstead-Nussloch G."/>
        </authorList>
    </citation>
    <scope>NUCLEOTIDE SEQUENCE [LARGE SCALE GENOMIC DNA]</scope>
    <source>
        <strain evidence="2">AATW-2023a</strain>
        <tissue evidence="2">Whole specimen</tissue>
    </source>
</reference>
<accession>A0AAN8KHL1</accession>
<evidence type="ECO:0000313" key="3">
    <source>
        <dbReference type="Proteomes" id="UP001347796"/>
    </source>
</evidence>
<comment type="caution">
    <text evidence="2">The sequence shown here is derived from an EMBL/GenBank/DDBJ whole genome shotgun (WGS) entry which is preliminary data.</text>
</comment>
<protein>
    <submittedName>
        <fullName evidence="2">Uncharacterized protein</fullName>
    </submittedName>
</protein>
<organism evidence="2 3">
    <name type="scientific">Patella caerulea</name>
    <name type="common">Rayed Mediterranean limpet</name>
    <dbReference type="NCBI Taxonomy" id="87958"/>
    <lineage>
        <taxon>Eukaryota</taxon>
        <taxon>Metazoa</taxon>
        <taxon>Spiralia</taxon>
        <taxon>Lophotrochozoa</taxon>
        <taxon>Mollusca</taxon>
        <taxon>Gastropoda</taxon>
        <taxon>Patellogastropoda</taxon>
        <taxon>Patelloidea</taxon>
        <taxon>Patellidae</taxon>
        <taxon>Patella</taxon>
    </lineage>
</organism>
<name>A0AAN8KHL1_PATCE</name>
<gene>
    <name evidence="2" type="ORF">SNE40_000942</name>
</gene>
<feature type="signal peptide" evidence="1">
    <location>
        <begin position="1"/>
        <end position="23"/>
    </location>
</feature>
<keyword evidence="1" id="KW-0732">Signal</keyword>